<organism evidence="2 3">
    <name type="scientific">Adiantum capillus-veneris</name>
    <name type="common">Maidenhair fern</name>
    <dbReference type="NCBI Taxonomy" id="13818"/>
    <lineage>
        <taxon>Eukaryota</taxon>
        <taxon>Viridiplantae</taxon>
        <taxon>Streptophyta</taxon>
        <taxon>Embryophyta</taxon>
        <taxon>Tracheophyta</taxon>
        <taxon>Polypodiopsida</taxon>
        <taxon>Polypodiidae</taxon>
        <taxon>Polypodiales</taxon>
        <taxon>Pteridineae</taxon>
        <taxon>Pteridaceae</taxon>
        <taxon>Vittarioideae</taxon>
        <taxon>Adiantum</taxon>
    </lineage>
</organism>
<name>A0A9D4UEH4_ADICA</name>
<proteinExistence type="predicted"/>
<evidence type="ECO:0000313" key="3">
    <source>
        <dbReference type="Proteomes" id="UP000886520"/>
    </source>
</evidence>
<sequence>MACFLLLTLLLLSSWVVCQAGKEESGIVAGELPEQLRNAVHKASPDEDFHNLMANETDWEMFPHSDLGIWKDGDLFIALVTWKLLQETYEYFLENDRVLHAEDDEEVVNVIYAKLGISNSMYLALPMDEIGDLQGLKVHEDLHVLDVAKHISDEVEDLHGLVVREYMSDEPPQRDEYTTKEQKERSLALLLDK</sequence>
<gene>
    <name evidence="2" type="ORF">GOP47_0018801</name>
</gene>
<protein>
    <submittedName>
        <fullName evidence="2">Uncharacterized protein</fullName>
    </submittedName>
</protein>
<evidence type="ECO:0000313" key="2">
    <source>
        <dbReference type="EMBL" id="KAI5066177.1"/>
    </source>
</evidence>
<keyword evidence="1" id="KW-0732">Signal</keyword>
<dbReference type="Proteomes" id="UP000886520">
    <property type="component" value="Chromosome 18"/>
</dbReference>
<reference evidence="2" key="1">
    <citation type="submission" date="2021-01" db="EMBL/GenBank/DDBJ databases">
        <title>Adiantum capillus-veneris genome.</title>
        <authorList>
            <person name="Fang Y."/>
            <person name="Liao Q."/>
        </authorList>
    </citation>
    <scope>NUCLEOTIDE SEQUENCE</scope>
    <source>
        <strain evidence="2">H3</strain>
        <tissue evidence="2">Leaf</tissue>
    </source>
</reference>
<accession>A0A9D4UEH4</accession>
<keyword evidence="3" id="KW-1185">Reference proteome</keyword>
<dbReference type="EMBL" id="JABFUD020000018">
    <property type="protein sequence ID" value="KAI5066177.1"/>
    <property type="molecule type" value="Genomic_DNA"/>
</dbReference>
<evidence type="ECO:0000256" key="1">
    <source>
        <dbReference type="SAM" id="SignalP"/>
    </source>
</evidence>
<feature type="chain" id="PRO_5038912478" evidence="1">
    <location>
        <begin position="21"/>
        <end position="193"/>
    </location>
</feature>
<comment type="caution">
    <text evidence="2">The sequence shown here is derived from an EMBL/GenBank/DDBJ whole genome shotgun (WGS) entry which is preliminary data.</text>
</comment>
<feature type="signal peptide" evidence="1">
    <location>
        <begin position="1"/>
        <end position="20"/>
    </location>
</feature>
<dbReference type="AlphaFoldDB" id="A0A9D4UEH4"/>